<comment type="subcellular location">
    <subcellularLocation>
        <location evidence="2">Membrane</location>
        <topology evidence="2">Multi-pass membrane protein</topology>
    </subcellularLocation>
</comment>
<evidence type="ECO:0000256" key="1">
    <source>
        <dbReference type="ARBA" id="ARBA00002442"/>
    </source>
</evidence>
<keyword evidence="12" id="KW-1185">Reference proteome</keyword>
<feature type="transmembrane region" description="Helical" evidence="9">
    <location>
        <begin position="84"/>
        <end position="102"/>
    </location>
</feature>
<evidence type="ECO:0000259" key="10">
    <source>
        <dbReference type="Pfam" id="PF01578"/>
    </source>
</evidence>
<dbReference type="GO" id="GO:0020037">
    <property type="term" value="F:heme binding"/>
    <property type="evidence" value="ECO:0007669"/>
    <property type="project" value="InterPro"/>
</dbReference>
<feature type="transmembrane region" description="Helical" evidence="9">
    <location>
        <begin position="190"/>
        <end position="211"/>
    </location>
</feature>
<keyword evidence="6" id="KW-0201">Cytochrome c-type biogenesis</keyword>
<dbReference type="InterPro" id="IPR002541">
    <property type="entry name" value="Cyt_c_assembly"/>
</dbReference>
<feature type="transmembrane region" description="Helical" evidence="9">
    <location>
        <begin position="12"/>
        <end position="30"/>
    </location>
</feature>
<dbReference type="GO" id="GO:0005886">
    <property type="term" value="C:plasma membrane"/>
    <property type="evidence" value="ECO:0007669"/>
    <property type="project" value="TreeGrafter"/>
</dbReference>
<evidence type="ECO:0000256" key="3">
    <source>
        <dbReference type="ARBA" id="ARBA00005840"/>
    </source>
</evidence>
<evidence type="ECO:0000256" key="7">
    <source>
        <dbReference type="ARBA" id="ARBA00022989"/>
    </source>
</evidence>
<dbReference type="PRINTS" id="PR01386">
    <property type="entry name" value="CCMCBIOGNSIS"/>
</dbReference>
<name>A0A1M5L4D6_9BACT</name>
<gene>
    <name evidence="11" type="ORF">SAMN04488109_1013</name>
</gene>
<dbReference type="STRING" id="947013.SAMN04488109_1013"/>
<dbReference type="PANTHER" id="PTHR30071:SF1">
    <property type="entry name" value="CYTOCHROME B_B6 PROTEIN-RELATED"/>
    <property type="match status" value="1"/>
</dbReference>
<feature type="domain" description="Cytochrome c assembly protein" evidence="10">
    <location>
        <begin position="37"/>
        <end position="160"/>
    </location>
</feature>
<evidence type="ECO:0000256" key="5">
    <source>
        <dbReference type="ARBA" id="ARBA00022692"/>
    </source>
</evidence>
<dbReference type="InterPro" id="IPR045062">
    <property type="entry name" value="Cyt_c_biogenesis_CcsA/CcmC"/>
</dbReference>
<dbReference type="GO" id="GO:0015232">
    <property type="term" value="F:heme transmembrane transporter activity"/>
    <property type="evidence" value="ECO:0007669"/>
    <property type="project" value="InterPro"/>
</dbReference>
<proteinExistence type="inferred from homology"/>
<feature type="transmembrane region" description="Helical" evidence="9">
    <location>
        <begin position="114"/>
        <end position="134"/>
    </location>
</feature>
<evidence type="ECO:0000256" key="6">
    <source>
        <dbReference type="ARBA" id="ARBA00022748"/>
    </source>
</evidence>
<reference evidence="11 12" key="1">
    <citation type="submission" date="2016-11" db="EMBL/GenBank/DDBJ databases">
        <authorList>
            <person name="Jaros S."/>
            <person name="Januszkiewicz K."/>
            <person name="Wedrychowicz H."/>
        </authorList>
    </citation>
    <scope>NUCLEOTIDE SEQUENCE [LARGE SCALE GENOMIC DNA]</scope>
    <source>
        <strain evidence="11 12">DSM 24574</strain>
    </source>
</reference>
<feature type="transmembrane region" description="Helical" evidence="9">
    <location>
        <begin position="146"/>
        <end position="165"/>
    </location>
</feature>
<accession>A0A1M5L4D6</accession>
<comment type="function">
    <text evidence="1">Required for the export of heme to the periplasm for the biogenesis of c-type cytochromes.</text>
</comment>
<evidence type="ECO:0000256" key="2">
    <source>
        <dbReference type="ARBA" id="ARBA00004141"/>
    </source>
</evidence>
<evidence type="ECO:0000256" key="4">
    <source>
        <dbReference type="ARBA" id="ARBA00016463"/>
    </source>
</evidence>
<comment type="similarity">
    <text evidence="3">Belongs to the CcmC/CycZ/HelC family.</text>
</comment>
<organism evidence="11 12">
    <name type="scientific">Chryseolinea serpens</name>
    <dbReference type="NCBI Taxonomy" id="947013"/>
    <lineage>
        <taxon>Bacteria</taxon>
        <taxon>Pseudomonadati</taxon>
        <taxon>Bacteroidota</taxon>
        <taxon>Cytophagia</taxon>
        <taxon>Cytophagales</taxon>
        <taxon>Fulvivirgaceae</taxon>
        <taxon>Chryseolinea</taxon>
    </lineage>
</organism>
<dbReference type="PANTHER" id="PTHR30071">
    <property type="entry name" value="HEME EXPORTER PROTEIN C"/>
    <property type="match status" value="1"/>
</dbReference>
<keyword evidence="7 9" id="KW-1133">Transmembrane helix</keyword>
<dbReference type="EMBL" id="FQWQ01000001">
    <property type="protein sequence ID" value="SHG59887.1"/>
    <property type="molecule type" value="Genomic_DNA"/>
</dbReference>
<evidence type="ECO:0000256" key="8">
    <source>
        <dbReference type="ARBA" id="ARBA00023136"/>
    </source>
</evidence>
<dbReference type="RefSeq" id="WP_073131648.1">
    <property type="nucleotide sequence ID" value="NZ_FQWQ01000001.1"/>
</dbReference>
<feature type="transmembrane region" description="Helical" evidence="9">
    <location>
        <begin position="42"/>
        <end position="64"/>
    </location>
</feature>
<evidence type="ECO:0000256" key="9">
    <source>
        <dbReference type="SAM" id="Phobius"/>
    </source>
</evidence>
<dbReference type="Pfam" id="PF01578">
    <property type="entry name" value="Cytochrom_C_asm"/>
    <property type="match status" value="1"/>
</dbReference>
<dbReference type="InterPro" id="IPR003557">
    <property type="entry name" value="Cyt_c_biogenesis_CcmC"/>
</dbReference>
<dbReference type="Proteomes" id="UP000184212">
    <property type="component" value="Unassembled WGS sequence"/>
</dbReference>
<keyword evidence="5 9" id="KW-0812">Transmembrane</keyword>
<dbReference type="AlphaFoldDB" id="A0A1M5L4D6"/>
<evidence type="ECO:0000313" key="12">
    <source>
        <dbReference type="Proteomes" id="UP000184212"/>
    </source>
</evidence>
<protein>
    <recommendedName>
        <fullName evidence="4">Heme exporter protein C</fullName>
    </recommendedName>
</protein>
<sequence>MKKDRLEWWKVLTIILLYYTVIGGFLLPVPRLPILNESIRLFYFHFPMWCAMLLLFIVSVVSAVKYLRSGDIAADDYAAESAKVGLFFGILGLATGSLWAKATWGTFWTNDPKLNGTAIALMIYLAYFVLRGSLQDEVQRGRLSSVYNIFAFAILIPLIFILPRLTDSLHPGNGGNPGFRLFDTSHDLKLVLYTAILAFCLLGWWLTTLLLRIKTYNRLRDEIQ</sequence>
<evidence type="ECO:0000313" key="11">
    <source>
        <dbReference type="EMBL" id="SHG59887.1"/>
    </source>
</evidence>
<dbReference type="OrthoDB" id="9814290at2"/>
<dbReference type="GO" id="GO:0017004">
    <property type="term" value="P:cytochrome complex assembly"/>
    <property type="evidence" value="ECO:0007669"/>
    <property type="project" value="UniProtKB-KW"/>
</dbReference>
<keyword evidence="8 9" id="KW-0472">Membrane</keyword>